<comment type="caution">
    <text evidence="2">The sequence shown here is derived from an EMBL/GenBank/DDBJ whole genome shotgun (WGS) entry which is preliminary data.</text>
</comment>
<keyword evidence="3" id="KW-1185">Reference proteome</keyword>
<organism evidence="2 3">
    <name type="scientific">Pipistrellus kuhlii</name>
    <name type="common">Kuhl's pipistrelle</name>
    <dbReference type="NCBI Taxonomy" id="59472"/>
    <lineage>
        <taxon>Eukaryota</taxon>
        <taxon>Metazoa</taxon>
        <taxon>Chordata</taxon>
        <taxon>Craniata</taxon>
        <taxon>Vertebrata</taxon>
        <taxon>Euteleostomi</taxon>
        <taxon>Mammalia</taxon>
        <taxon>Eutheria</taxon>
        <taxon>Laurasiatheria</taxon>
        <taxon>Chiroptera</taxon>
        <taxon>Yangochiroptera</taxon>
        <taxon>Vespertilionidae</taxon>
        <taxon>Pipistrellus</taxon>
    </lineage>
</organism>
<evidence type="ECO:0000313" key="3">
    <source>
        <dbReference type="Proteomes" id="UP000558488"/>
    </source>
</evidence>
<reference evidence="2 3" key="1">
    <citation type="journal article" date="2020" name="Nature">
        <title>Six reference-quality genomes reveal evolution of bat adaptations.</title>
        <authorList>
            <person name="Jebb D."/>
            <person name="Huang Z."/>
            <person name="Pippel M."/>
            <person name="Hughes G.M."/>
            <person name="Lavrichenko K."/>
            <person name="Devanna P."/>
            <person name="Winkler S."/>
            <person name="Jermiin L.S."/>
            <person name="Skirmuntt E.C."/>
            <person name="Katzourakis A."/>
            <person name="Burkitt-Gray L."/>
            <person name="Ray D.A."/>
            <person name="Sullivan K.A.M."/>
            <person name="Roscito J.G."/>
            <person name="Kirilenko B.M."/>
            <person name="Davalos L.M."/>
            <person name="Corthals A.P."/>
            <person name="Power M.L."/>
            <person name="Jones G."/>
            <person name="Ransome R.D."/>
            <person name="Dechmann D.K.N."/>
            <person name="Locatelli A.G."/>
            <person name="Puechmaille S.J."/>
            <person name="Fedrigo O."/>
            <person name="Jarvis E.D."/>
            <person name="Hiller M."/>
            <person name="Vernes S.C."/>
            <person name="Myers E.W."/>
            <person name="Teeling E.C."/>
        </authorList>
    </citation>
    <scope>NUCLEOTIDE SEQUENCE [LARGE SCALE GENOMIC DNA]</scope>
    <source>
        <strain evidence="2">MPipKuh1</strain>
        <tissue evidence="2">Flight muscle</tissue>
    </source>
</reference>
<protein>
    <submittedName>
        <fullName evidence="2">Uncharacterized protein</fullName>
    </submittedName>
</protein>
<dbReference type="EMBL" id="JACAGB010000013">
    <property type="protein sequence ID" value="KAF6329001.1"/>
    <property type="molecule type" value="Genomic_DNA"/>
</dbReference>
<gene>
    <name evidence="2" type="ORF">mPipKuh1_008319</name>
</gene>
<feature type="region of interest" description="Disordered" evidence="1">
    <location>
        <begin position="299"/>
        <end position="330"/>
    </location>
</feature>
<sequence length="363" mass="39706">MSLCCFPFFRGSGQKKAQAERCFSWCRNRRKRHHRYPRPSGRRHPQVTEGSRGQIHPGQAPAGVTPRKPHTSYPSSLSSSEDGIEELADGFTYAINGYKGQVRQAGKTVQGQTESSQEDIIEVLAQGPDYTAYAVRVQVHQADDTVQCLSEGAAEVTGNLPESCWMQDLREGTLEQVATSMVPALLGGNVPRVSTLAFCRAQQFLEELLARSCPPSIRADAVKVLSTSAGTPPHKDQSDTPQDQVIKVIASMVGTWLDHVQGFGQPLPLALLEVEQALVPIKSPASQLLGQTQNLELEHTEPTEATQEEPEEGAAQEPEPGPAIRTTMARPGLRQYMRPLRRQVLTLLEAFSAAVMTVLGDYL</sequence>
<evidence type="ECO:0000256" key="1">
    <source>
        <dbReference type="SAM" id="MobiDB-lite"/>
    </source>
</evidence>
<feature type="compositionally biased region" description="Basic residues" evidence="1">
    <location>
        <begin position="33"/>
        <end position="45"/>
    </location>
</feature>
<feature type="region of interest" description="Disordered" evidence="1">
    <location>
        <begin position="33"/>
        <end position="81"/>
    </location>
</feature>
<accession>A0A7J7VVK1</accession>
<proteinExistence type="predicted"/>
<dbReference type="Proteomes" id="UP000558488">
    <property type="component" value="Unassembled WGS sequence"/>
</dbReference>
<dbReference type="AlphaFoldDB" id="A0A7J7VVK1"/>
<evidence type="ECO:0000313" key="2">
    <source>
        <dbReference type="EMBL" id="KAF6329001.1"/>
    </source>
</evidence>
<name>A0A7J7VVK1_PIPKU</name>